<evidence type="ECO:0000313" key="3">
    <source>
        <dbReference type="Proteomes" id="UP000588586"/>
    </source>
</evidence>
<protein>
    <submittedName>
        <fullName evidence="2">Uncharacterized protein</fullName>
    </submittedName>
</protein>
<accession>A0A849HHQ9</accession>
<dbReference type="RefSeq" id="WP_171243984.1">
    <property type="nucleotide sequence ID" value="NZ_JABEPQ010000002.1"/>
</dbReference>
<proteinExistence type="predicted"/>
<name>A0A849HHQ9_9MICO</name>
<sequence length="309" mass="32963">MSSNKSWDVAYRRDRARGQRRYVAADATRSRLKDLVDAHVPLRAIARATGLSDTAIGHIVAGRHELVQRTTAERIATLSLADVLEQADGNVPSIGATRRVQALMAIGWPKADLEAAGVPSAQLVTRARDLVSAEGWRQTRDVYDRLSMTPGPSQKCRDRARARGYAPPLAWEEDTLDDPRGTPQVDSSTPAPVDVVAVDRVVASARAGLGCDTSLRLTRQEYLAATRELAAHGASDAEISEAFGVSSRTVLRLRHRNGIASGVRADHVAEDSSNADLVGSARLRRAVQLGKSSGHSGAEFAGPVPAVGA</sequence>
<evidence type="ECO:0000256" key="1">
    <source>
        <dbReference type="SAM" id="MobiDB-lite"/>
    </source>
</evidence>
<feature type="region of interest" description="Disordered" evidence="1">
    <location>
        <begin position="167"/>
        <end position="190"/>
    </location>
</feature>
<dbReference type="Proteomes" id="UP000588586">
    <property type="component" value="Unassembled WGS sequence"/>
</dbReference>
<keyword evidence="3" id="KW-1185">Reference proteome</keyword>
<gene>
    <name evidence="2" type="ORF">HJG52_13140</name>
</gene>
<dbReference type="EMBL" id="JABEPQ010000002">
    <property type="protein sequence ID" value="NNM46948.1"/>
    <property type="molecule type" value="Genomic_DNA"/>
</dbReference>
<evidence type="ECO:0000313" key="2">
    <source>
        <dbReference type="EMBL" id="NNM46948.1"/>
    </source>
</evidence>
<dbReference type="AlphaFoldDB" id="A0A849HHQ9"/>
<comment type="caution">
    <text evidence="2">The sequence shown here is derived from an EMBL/GenBank/DDBJ whole genome shotgun (WGS) entry which is preliminary data.</text>
</comment>
<reference evidence="2 3" key="1">
    <citation type="submission" date="2020-04" db="EMBL/GenBank/DDBJ databases">
        <title>Knoellia sp. isolate from air conditioner.</title>
        <authorList>
            <person name="Chea S."/>
            <person name="Kim D.-U."/>
        </authorList>
    </citation>
    <scope>NUCLEOTIDE SEQUENCE [LARGE SCALE GENOMIC DNA]</scope>
    <source>
        <strain evidence="2 3">DB2414S</strain>
    </source>
</reference>
<organism evidence="2 3">
    <name type="scientific">Knoellia koreensis</name>
    <dbReference type="NCBI Taxonomy" id="2730921"/>
    <lineage>
        <taxon>Bacteria</taxon>
        <taxon>Bacillati</taxon>
        <taxon>Actinomycetota</taxon>
        <taxon>Actinomycetes</taxon>
        <taxon>Micrococcales</taxon>
        <taxon>Intrasporangiaceae</taxon>
        <taxon>Knoellia</taxon>
    </lineage>
</organism>